<evidence type="ECO:0000256" key="13">
    <source>
        <dbReference type="ARBA" id="ARBA00030866"/>
    </source>
</evidence>
<dbReference type="AlphaFoldDB" id="A0A3B0WA55"/>
<dbReference type="SMART" id="SM00382">
    <property type="entry name" value="AAA"/>
    <property type="match status" value="1"/>
</dbReference>
<proteinExistence type="inferred from homology"/>
<gene>
    <name evidence="17" type="ORF">MNBD_GAMMA05-677</name>
</gene>
<feature type="domain" description="SRP54-type proteins GTP-binding" evidence="16">
    <location>
        <begin position="200"/>
        <end position="398"/>
    </location>
</feature>
<evidence type="ECO:0000313" key="17">
    <source>
        <dbReference type="EMBL" id="VAW52161.1"/>
    </source>
</evidence>
<dbReference type="InterPro" id="IPR047040">
    <property type="entry name" value="FlhF__GTPase_dom"/>
</dbReference>
<dbReference type="InterPro" id="IPR000897">
    <property type="entry name" value="SRP54_GTPase_dom"/>
</dbReference>
<evidence type="ECO:0000256" key="1">
    <source>
        <dbReference type="ARBA" id="ARBA00004413"/>
    </source>
</evidence>
<evidence type="ECO:0000256" key="14">
    <source>
        <dbReference type="SAM" id="MobiDB-lite"/>
    </source>
</evidence>
<evidence type="ECO:0000256" key="10">
    <source>
        <dbReference type="ARBA" id="ARBA00023136"/>
    </source>
</evidence>
<evidence type="ECO:0000256" key="9">
    <source>
        <dbReference type="ARBA" id="ARBA00023134"/>
    </source>
</evidence>
<keyword evidence="11" id="KW-1006">Bacterial flagellum protein export</keyword>
<keyword evidence="5" id="KW-1003">Cell membrane</keyword>
<accession>A0A3B0WA55</accession>
<feature type="domain" description="AAA+ ATPase" evidence="15">
    <location>
        <begin position="199"/>
        <end position="341"/>
    </location>
</feature>
<keyword evidence="17" id="KW-0282">Flagellum</keyword>
<evidence type="ECO:0000256" key="7">
    <source>
        <dbReference type="ARBA" id="ARBA00022795"/>
    </source>
</evidence>
<evidence type="ECO:0000259" key="15">
    <source>
        <dbReference type="SMART" id="SM00382"/>
    </source>
</evidence>
<dbReference type="GO" id="GO:0005047">
    <property type="term" value="F:signal recognition particle binding"/>
    <property type="evidence" value="ECO:0007669"/>
    <property type="project" value="TreeGrafter"/>
</dbReference>
<dbReference type="GO" id="GO:0005886">
    <property type="term" value="C:plasma membrane"/>
    <property type="evidence" value="ECO:0007669"/>
    <property type="project" value="UniProtKB-SubCell"/>
</dbReference>
<dbReference type="InterPro" id="IPR027417">
    <property type="entry name" value="P-loop_NTPase"/>
</dbReference>
<keyword evidence="7" id="KW-1005">Bacterial flagellum biogenesis</keyword>
<dbReference type="EMBL" id="UOFE01000024">
    <property type="protein sequence ID" value="VAW52161.1"/>
    <property type="molecule type" value="Genomic_DNA"/>
</dbReference>
<evidence type="ECO:0000256" key="8">
    <source>
        <dbReference type="ARBA" id="ARBA00022927"/>
    </source>
</evidence>
<comment type="subcellular location">
    <subcellularLocation>
        <location evidence="1">Cell membrane</location>
        <topology evidence="1">Peripheral membrane protein</topology>
        <orientation evidence="1">Cytoplasmic side</orientation>
    </subcellularLocation>
</comment>
<dbReference type="SUPFAM" id="SSF52540">
    <property type="entry name" value="P-loop containing nucleoside triphosphate hydrolases"/>
    <property type="match status" value="2"/>
</dbReference>
<name>A0A3B0WA55_9ZZZZ</name>
<dbReference type="Gene3D" id="3.40.50.300">
    <property type="entry name" value="P-loop containing nucleotide triphosphate hydrolases"/>
    <property type="match status" value="1"/>
</dbReference>
<dbReference type="InterPro" id="IPR020006">
    <property type="entry name" value="FlhF"/>
</dbReference>
<dbReference type="GO" id="GO:0044781">
    <property type="term" value="P:bacterial-type flagellum organization"/>
    <property type="evidence" value="ECO:0007669"/>
    <property type="project" value="UniProtKB-KW"/>
</dbReference>
<dbReference type="FunFam" id="3.40.50.300:FF:000695">
    <property type="entry name" value="Flagellar biosynthesis regulator FlhF"/>
    <property type="match status" value="1"/>
</dbReference>
<keyword evidence="4" id="KW-0813">Transport</keyword>
<feature type="compositionally biased region" description="Polar residues" evidence="14">
    <location>
        <begin position="66"/>
        <end position="96"/>
    </location>
</feature>
<comment type="function">
    <text evidence="12">Necessary for flagellar biosynthesis. May be involved in translocation of the flagellum.</text>
</comment>
<dbReference type="GO" id="GO:0005525">
    <property type="term" value="F:GTP binding"/>
    <property type="evidence" value="ECO:0007669"/>
    <property type="project" value="UniProtKB-KW"/>
</dbReference>
<evidence type="ECO:0000256" key="5">
    <source>
        <dbReference type="ARBA" id="ARBA00022475"/>
    </source>
</evidence>
<feature type="region of interest" description="Disordered" evidence="14">
    <location>
        <begin position="53"/>
        <end position="109"/>
    </location>
</feature>
<dbReference type="NCBIfam" id="TIGR03499">
    <property type="entry name" value="FlhF"/>
    <property type="match status" value="1"/>
</dbReference>
<evidence type="ECO:0000256" key="2">
    <source>
        <dbReference type="ARBA" id="ARBA00008531"/>
    </source>
</evidence>
<dbReference type="Pfam" id="PF00448">
    <property type="entry name" value="SRP54"/>
    <property type="match status" value="1"/>
</dbReference>
<dbReference type="PANTHER" id="PTHR43134:SF3">
    <property type="entry name" value="FLAGELLAR BIOSYNTHESIS PROTEIN FLHF"/>
    <property type="match status" value="1"/>
</dbReference>
<dbReference type="GO" id="GO:0003924">
    <property type="term" value="F:GTPase activity"/>
    <property type="evidence" value="ECO:0007669"/>
    <property type="project" value="InterPro"/>
</dbReference>
<dbReference type="PANTHER" id="PTHR43134">
    <property type="entry name" value="SIGNAL RECOGNITION PARTICLE RECEPTOR SUBUNIT ALPHA"/>
    <property type="match status" value="1"/>
</dbReference>
<keyword evidence="8" id="KW-0653">Protein transport</keyword>
<evidence type="ECO:0000256" key="4">
    <source>
        <dbReference type="ARBA" id="ARBA00022448"/>
    </source>
</evidence>
<reference evidence="17" key="1">
    <citation type="submission" date="2018-06" db="EMBL/GenBank/DDBJ databases">
        <authorList>
            <person name="Zhirakovskaya E."/>
        </authorList>
    </citation>
    <scope>NUCLEOTIDE SEQUENCE</scope>
</reference>
<comment type="similarity">
    <text evidence="2">Belongs to the GTP-binding SRP family.</text>
</comment>
<evidence type="ECO:0000256" key="12">
    <source>
        <dbReference type="ARBA" id="ARBA00025337"/>
    </source>
</evidence>
<dbReference type="GO" id="GO:0006614">
    <property type="term" value="P:SRP-dependent cotranslational protein targeting to membrane"/>
    <property type="evidence" value="ECO:0007669"/>
    <property type="project" value="InterPro"/>
</dbReference>
<dbReference type="GO" id="GO:0015031">
    <property type="term" value="P:protein transport"/>
    <property type="evidence" value="ECO:0007669"/>
    <property type="project" value="UniProtKB-KW"/>
</dbReference>
<evidence type="ECO:0000259" key="16">
    <source>
        <dbReference type="SMART" id="SM00962"/>
    </source>
</evidence>
<keyword evidence="6" id="KW-0547">Nucleotide-binding</keyword>
<dbReference type="SMART" id="SM00962">
    <property type="entry name" value="SRP54"/>
    <property type="match status" value="1"/>
</dbReference>
<dbReference type="Gene3D" id="1.20.120.1380">
    <property type="entry name" value="Flagellar FlhF biosynthesis protein, N domain"/>
    <property type="match status" value="1"/>
</dbReference>
<protein>
    <recommendedName>
        <fullName evidence="3">Flagellar biosynthesis protein FlhF</fullName>
    </recommendedName>
    <alternativeName>
        <fullName evidence="13">Flagella-associated GTP-binding protein</fullName>
    </alternativeName>
</protein>
<keyword evidence="17" id="KW-0969">Cilium</keyword>
<dbReference type="CDD" id="cd17873">
    <property type="entry name" value="FlhF"/>
    <property type="match status" value="1"/>
</dbReference>
<evidence type="ECO:0000256" key="11">
    <source>
        <dbReference type="ARBA" id="ARBA00023225"/>
    </source>
</evidence>
<evidence type="ECO:0000256" key="3">
    <source>
        <dbReference type="ARBA" id="ARBA00014919"/>
    </source>
</evidence>
<organism evidence="17">
    <name type="scientific">hydrothermal vent metagenome</name>
    <dbReference type="NCBI Taxonomy" id="652676"/>
    <lineage>
        <taxon>unclassified sequences</taxon>
        <taxon>metagenomes</taxon>
        <taxon>ecological metagenomes</taxon>
    </lineage>
</organism>
<sequence>MKMKRYFAADSRQALRELREDQGPDAVILSNRRVQGGVEIIAALDYEDAMVNSSLGNPDSLPPPTDNTKQAGYSEPQVNENSYGHSQFTESSYSSVTDDKEHETKEDASTLNKIQDELKGLRNIIEAPLMQFAWGESGRVQPLYANLLKQLMSLGLSSKLSQSIAKRTAKQGLTKHSWLESLKLLAKLVPINDEDILENGGIVSLIGPTGVGKTTTIAKLAARFALKHGRRGVTLITTDNYRIGAHEQLRTYGRILGVPVHIATDAAELKCLLKEVREKSEDCEHQLILIDTAGVCQKDVRLGEQLMTLNLRGMDIKNYLVLSATGQMNLQDEVIRSFKKLKLSGCMLTKIDEAASLGEVMSVLIQHDLPLHFVCDGQKVPDDLHQARGQLLVKEAVKLMRLTNKPPSSEELAYSFDGMVTNAII</sequence>
<keyword evidence="10" id="KW-0472">Membrane</keyword>
<feature type="compositionally biased region" description="Basic and acidic residues" evidence="14">
    <location>
        <begin position="97"/>
        <end position="109"/>
    </location>
</feature>
<evidence type="ECO:0000256" key="6">
    <source>
        <dbReference type="ARBA" id="ARBA00022741"/>
    </source>
</evidence>
<keyword evidence="9" id="KW-0342">GTP-binding</keyword>
<dbReference type="InterPro" id="IPR003593">
    <property type="entry name" value="AAA+_ATPase"/>
</dbReference>
<keyword evidence="17" id="KW-0966">Cell projection</keyword>